<dbReference type="EMBL" id="CP069450">
    <property type="protein sequence ID" value="QRO51519.1"/>
    <property type="molecule type" value="Genomic_DNA"/>
</dbReference>
<keyword evidence="7 8" id="KW-0998">Cell outer membrane</keyword>
<evidence type="ECO:0000313" key="11">
    <source>
        <dbReference type="Proteomes" id="UP000654720"/>
    </source>
</evidence>
<comment type="similarity">
    <text evidence="8">Belongs to the TonB-dependent receptor family.</text>
</comment>
<dbReference type="InterPro" id="IPR039426">
    <property type="entry name" value="TonB-dep_rcpt-like"/>
</dbReference>
<keyword evidence="5" id="KW-0798">TonB box</keyword>
<feature type="domain" description="TonB-dependent receptor-like beta-barrel" evidence="9">
    <location>
        <begin position="28"/>
        <end position="351"/>
    </location>
</feature>
<evidence type="ECO:0000256" key="6">
    <source>
        <dbReference type="ARBA" id="ARBA00023136"/>
    </source>
</evidence>
<evidence type="ECO:0000259" key="9">
    <source>
        <dbReference type="Pfam" id="PF00593"/>
    </source>
</evidence>
<reference evidence="10 11" key="1">
    <citation type="submission" date="2021-02" db="EMBL/GenBank/DDBJ databases">
        <title>FDA dAtabase for Regulatory Grade micrObial Sequences (FDA-ARGOS): Supporting development and validation of Infectious Disease Dx tests.</title>
        <authorList>
            <person name="Carlson P."/>
            <person name="Fischbach M."/>
            <person name="Hastie J."/>
            <person name="Bilen M."/>
            <person name="Cheng A."/>
            <person name="Tallon L."/>
            <person name="Sadzewicz L."/>
            <person name="Zhao X."/>
            <person name="Boylan J."/>
            <person name="Ott S."/>
            <person name="Bowen H."/>
            <person name="Vavikolanu K."/>
            <person name="Mehta A."/>
            <person name="Aluvathingal J."/>
            <person name="Nadendla S."/>
            <person name="Yan Y."/>
            <person name="Sichtig H."/>
        </authorList>
    </citation>
    <scope>NUCLEOTIDE SEQUENCE [LARGE SCALE GENOMIC DNA]</scope>
    <source>
        <strain evidence="10 11">FDAARGOS_1229</strain>
    </source>
</reference>
<sequence>MSAKGQYEQRRYRKHVSYEPESFFVRDLYNTYSTLGEAGRYVSYFPTGGVFSNEGHTYEAYNLRGQADYRLMKDKHAFNVLVGTEVISATTEADPKVTRYGYNKYTNSVLTELDYVTKKNNIFGVSSYMPFEKLGSLSTLEDRFFSVYANAAYTYDDRYSVTVSFRTDASNFQAEDVRDKFSPFWSFGASWLISNERFMERASWIDQLKLRASYGIAGVAAGKSGTSSVTTVAVHSGSLIYSGGESFNTIAERGNNTLTWEKSRTLNIGVDMAFFGHKLSGSAEFYNKYSYDVLANTTVPVISQGVESMLLNNAEIVNRGVEFSIGSDLPVAGDLSWSGVLNYSYNHNELKKFGYSGPYMAVGNSYVVGRPIGSYSVLKPVGYSPEGYVLLGGKDGSREPILDEESSHMMDFVTPREGQTLDDNNWAYYLGAAEPKSTLSFSNMFSWKGLTFSFMLTGQFGYYVMTSYSDSFSPDSRNLAAYSDRLDKAFEVYDEGYVNQMSYSELPLYNDDNKTNFESGRGYSSTIGVAMYFRNSFIKGDHIRLNEVFLGYDLPQSLLSKQGVFSRINVYAQASNLGLIWSANGKMDPNYPLGSLKPMPVFTFGLKLGFKSW</sequence>
<accession>A0ABX7H9G6</accession>
<keyword evidence="11" id="KW-1185">Reference proteome</keyword>
<dbReference type="Gene3D" id="2.40.170.20">
    <property type="entry name" value="TonB-dependent receptor, beta-barrel domain"/>
    <property type="match status" value="1"/>
</dbReference>
<keyword evidence="6 8" id="KW-0472">Membrane</keyword>
<organism evidence="10 11">
    <name type="scientific">Butyricimonas virosa</name>
    <dbReference type="NCBI Taxonomy" id="544645"/>
    <lineage>
        <taxon>Bacteria</taxon>
        <taxon>Pseudomonadati</taxon>
        <taxon>Bacteroidota</taxon>
        <taxon>Bacteroidia</taxon>
        <taxon>Bacteroidales</taxon>
        <taxon>Odoribacteraceae</taxon>
        <taxon>Butyricimonas</taxon>
    </lineage>
</organism>
<comment type="subcellular location">
    <subcellularLocation>
        <location evidence="1 8">Cell outer membrane</location>
        <topology evidence="1 8">Multi-pass membrane protein</topology>
    </subcellularLocation>
</comment>
<dbReference type="InterPro" id="IPR000531">
    <property type="entry name" value="Beta-barrel_TonB"/>
</dbReference>
<evidence type="ECO:0000256" key="2">
    <source>
        <dbReference type="ARBA" id="ARBA00022448"/>
    </source>
</evidence>
<evidence type="ECO:0000313" key="10">
    <source>
        <dbReference type="EMBL" id="QRO51519.1"/>
    </source>
</evidence>
<dbReference type="PROSITE" id="PS52016">
    <property type="entry name" value="TONB_DEPENDENT_REC_3"/>
    <property type="match status" value="1"/>
</dbReference>
<dbReference type="Proteomes" id="UP000654720">
    <property type="component" value="Chromosome"/>
</dbReference>
<evidence type="ECO:0000256" key="5">
    <source>
        <dbReference type="ARBA" id="ARBA00023077"/>
    </source>
</evidence>
<gene>
    <name evidence="10" type="ORF">I6J59_07930</name>
</gene>
<dbReference type="InterPro" id="IPR036942">
    <property type="entry name" value="Beta-barrel_TonB_sf"/>
</dbReference>
<keyword evidence="2 8" id="KW-0813">Transport</keyword>
<evidence type="ECO:0000256" key="8">
    <source>
        <dbReference type="PROSITE-ProRule" id="PRU01360"/>
    </source>
</evidence>
<name>A0ABX7H9G6_9BACT</name>
<keyword evidence="4 8" id="KW-0812">Transmembrane</keyword>
<evidence type="ECO:0000256" key="3">
    <source>
        <dbReference type="ARBA" id="ARBA00022452"/>
    </source>
</evidence>
<dbReference type="SUPFAM" id="SSF56935">
    <property type="entry name" value="Porins"/>
    <property type="match status" value="1"/>
</dbReference>
<dbReference type="RefSeq" id="WP_027202095.1">
    <property type="nucleotide sequence ID" value="NZ_CAMXLP010000080.1"/>
</dbReference>
<proteinExistence type="inferred from homology"/>
<keyword evidence="3 8" id="KW-1134">Transmembrane beta strand</keyword>
<evidence type="ECO:0000256" key="7">
    <source>
        <dbReference type="ARBA" id="ARBA00023237"/>
    </source>
</evidence>
<protein>
    <recommendedName>
        <fullName evidence="9">TonB-dependent receptor-like beta-barrel domain-containing protein</fullName>
    </recommendedName>
</protein>
<dbReference type="Pfam" id="PF00593">
    <property type="entry name" value="TonB_dep_Rec_b-barrel"/>
    <property type="match status" value="1"/>
</dbReference>
<evidence type="ECO:0000256" key="1">
    <source>
        <dbReference type="ARBA" id="ARBA00004571"/>
    </source>
</evidence>
<evidence type="ECO:0000256" key="4">
    <source>
        <dbReference type="ARBA" id="ARBA00022692"/>
    </source>
</evidence>